<dbReference type="EMBL" id="JRUN01000074">
    <property type="protein sequence ID" value="KHD84287.1"/>
    <property type="molecule type" value="Genomic_DNA"/>
</dbReference>
<dbReference type="Pfam" id="PF01081">
    <property type="entry name" value="Aldolase"/>
    <property type="match status" value="1"/>
</dbReference>
<dbReference type="OrthoDB" id="9802667at2"/>
<organism evidence="6 7">
    <name type="scientific">Heyndrickxia ginsengihumi</name>
    <dbReference type="NCBI Taxonomy" id="363870"/>
    <lineage>
        <taxon>Bacteria</taxon>
        <taxon>Bacillati</taxon>
        <taxon>Bacillota</taxon>
        <taxon>Bacilli</taxon>
        <taxon>Bacillales</taxon>
        <taxon>Bacillaceae</taxon>
        <taxon>Heyndrickxia</taxon>
    </lineage>
</organism>
<evidence type="ECO:0000313" key="6">
    <source>
        <dbReference type="EMBL" id="KHD84287.1"/>
    </source>
</evidence>
<dbReference type="NCBIfam" id="TIGR01182">
    <property type="entry name" value="eda"/>
    <property type="match status" value="1"/>
</dbReference>
<comment type="similarity">
    <text evidence="2">Belongs to the KHG/KDPG aldolase family.</text>
</comment>
<dbReference type="Gene3D" id="3.20.20.70">
    <property type="entry name" value="Aldolase class I"/>
    <property type="match status" value="1"/>
</dbReference>
<dbReference type="SUPFAM" id="SSF51569">
    <property type="entry name" value="Aldolase"/>
    <property type="match status" value="1"/>
</dbReference>
<evidence type="ECO:0008006" key="8">
    <source>
        <dbReference type="Google" id="ProtNLM"/>
    </source>
</evidence>
<dbReference type="InterPro" id="IPR013785">
    <property type="entry name" value="Aldolase_TIM"/>
</dbReference>
<dbReference type="RefSeq" id="WP_035356009.1">
    <property type="nucleotide sequence ID" value="NZ_JAMAUG010000013.1"/>
</dbReference>
<dbReference type="InterPro" id="IPR000887">
    <property type="entry name" value="Aldlse_KDPG_KHG"/>
</dbReference>
<keyword evidence="4" id="KW-0456">Lyase</keyword>
<keyword evidence="5" id="KW-0119">Carbohydrate metabolism</keyword>
<reference evidence="6 7" key="1">
    <citation type="submission" date="2014-10" db="EMBL/GenBank/DDBJ databases">
        <title>Draft genome of phytase producing Bacillus ginsengihumi strain M2.11.</title>
        <authorList>
            <person name="Toymentseva A."/>
            <person name="Boulygina E.A."/>
            <person name="Kazakov S.V."/>
            <person name="Kayumov I."/>
            <person name="Suleimanova A.D."/>
            <person name="Mardanova A.M."/>
            <person name="Maria S.N."/>
            <person name="Sergey M.Y."/>
            <person name="Sharipova M.R."/>
        </authorList>
    </citation>
    <scope>NUCLEOTIDE SEQUENCE [LARGE SCALE GENOMIC DNA]</scope>
    <source>
        <strain evidence="6 7">M2.11</strain>
    </source>
</reference>
<comment type="subunit">
    <text evidence="3">Homotrimer.</text>
</comment>
<dbReference type="AlphaFoldDB" id="A0A0A6XVY7"/>
<accession>A0A0A6XVY7</accession>
<gene>
    <name evidence="6" type="ORF">NG54_16515</name>
</gene>
<evidence type="ECO:0000256" key="1">
    <source>
        <dbReference type="ARBA" id="ARBA00004761"/>
    </source>
</evidence>
<dbReference type="GO" id="GO:0016829">
    <property type="term" value="F:lyase activity"/>
    <property type="evidence" value="ECO:0007669"/>
    <property type="project" value="UniProtKB-KW"/>
</dbReference>
<protein>
    <recommendedName>
        <fullName evidence="8">2-dehydro-3-deoxyphosphogluconate aldolase / (4S)-4-hydroxy-2-oxoglutarate aldolase</fullName>
    </recommendedName>
</protein>
<dbReference type="Proteomes" id="UP000030588">
    <property type="component" value="Unassembled WGS sequence"/>
</dbReference>
<sequence>MNPIIEKIHDEQFIAVLRADTVEEAIEKGEELIQAGIRILEVTFTIPEAEKVIEYFTSKVDMIVGAGTVITTEQAQLAVRAGAQFVISPGYDHELGMFAKEHHIVYIPGVVTPTDIMQTMKDGFTILKLFPANAYSPSYMKHLKGPFPNIELIPTGGITNETAQQWLDAGALAVGMGSALAAIKGPIL</sequence>
<evidence type="ECO:0000256" key="5">
    <source>
        <dbReference type="ARBA" id="ARBA00023277"/>
    </source>
</evidence>
<evidence type="ECO:0000256" key="4">
    <source>
        <dbReference type="ARBA" id="ARBA00023239"/>
    </source>
</evidence>
<name>A0A0A6XVY7_9BACI</name>
<dbReference type="PANTHER" id="PTHR30246">
    <property type="entry name" value="2-KETO-3-DEOXY-6-PHOSPHOGLUCONATE ALDOLASE"/>
    <property type="match status" value="1"/>
</dbReference>
<proteinExistence type="inferred from homology"/>
<dbReference type="CDD" id="cd00452">
    <property type="entry name" value="KDPG_aldolase"/>
    <property type="match status" value="1"/>
</dbReference>
<evidence type="ECO:0000256" key="3">
    <source>
        <dbReference type="ARBA" id="ARBA00011233"/>
    </source>
</evidence>
<dbReference type="PANTHER" id="PTHR30246:SF1">
    <property type="entry name" value="2-DEHYDRO-3-DEOXY-6-PHOSPHOGALACTONATE ALDOLASE-RELATED"/>
    <property type="match status" value="1"/>
</dbReference>
<dbReference type="STRING" id="363870.NG54_16515"/>
<evidence type="ECO:0000256" key="2">
    <source>
        <dbReference type="ARBA" id="ARBA00006906"/>
    </source>
</evidence>
<comment type="pathway">
    <text evidence="1">Carbohydrate acid metabolism.</text>
</comment>
<comment type="caution">
    <text evidence="6">The sequence shown here is derived from an EMBL/GenBank/DDBJ whole genome shotgun (WGS) entry which is preliminary data.</text>
</comment>
<evidence type="ECO:0000313" key="7">
    <source>
        <dbReference type="Proteomes" id="UP000030588"/>
    </source>
</evidence>